<organism evidence="3 4">
    <name type="scientific">Panagrolaimus davidi</name>
    <dbReference type="NCBI Taxonomy" id="227884"/>
    <lineage>
        <taxon>Eukaryota</taxon>
        <taxon>Metazoa</taxon>
        <taxon>Ecdysozoa</taxon>
        <taxon>Nematoda</taxon>
        <taxon>Chromadorea</taxon>
        <taxon>Rhabditida</taxon>
        <taxon>Tylenchina</taxon>
        <taxon>Panagrolaimomorpha</taxon>
        <taxon>Panagrolaimoidea</taxon>
        <taxon>Panagrolaimidae</taxon>
        <taxon>Panagrolaimus</taxon>
    </lineage>
</organism>
<evidence type="ECO:0000313" key="3">
    <source>
        <dbReference type="Proteomes" id="UP000887578"/>
    </source>
</evidence>
<feature type="region of interest" description="Disordered" evidence="1">
    <location>
        <begin position="129"/>
        <end position="152"/>
    </location>
</feature>
<keyword evidence="2" id="KW-1133">Transmembrane helix</keyword>
<feature type="region of interest" description="Disordered" evidence="1">
    <location>
        <begin position="20"/>
        <end position="100"/>
    </location>
</feature>
<feature type="transmembrane region" description="Helical" evidence="2">
    <location>
        <begin position="106"/>
        <end position="123"/>
    </location>
</feature>
<reference evidence="4" key="1">
    <citation type="submission" date="2022-11" db="UniProtKB">
        <authorList>
            <consortium name="WormBaseParasite"/>
        </authorList>
    </citation>
    <scope>IDENTIFICATION</scope>
</reference>
<keyword evidence="3" id="KW-1185">Reference proteome</keyword>
<evidence type="ECO:0000256" key="1">
    <source>
        <dbReference type="SAM" id="MobiDB-lite"/>
    </source>
</evidence>
<dbReference type="Proteomes" id="UP000887578">
    <property type="component" value="Unplaced"/>
</dbReference>
<accession>A0A914R3T2</accession>
<keyword evidence="2" id="KW-0472">Membrane</keyword>
<name>A0A914R3T2_9BILA</name>
<evidence type="ECO:0000313" key="4">
    <source>
        <dbReference type="WBParaSite" id="PDA_v2.g925.t1"/>
    </source>
</evidence>
<dbReference type="AlphaFoldDB" id="A0A914R3T2"/>
<feature type="compositionally biased region" description="Acidic residues" evidence="1">
    <location>
        <begin position="78"/>
        <end position="91"/>
    </location>
</feature>
<keyword evidence="2" id="KW-0812">Transmembrane</keyword>
<sequence length="200" mass="22543">MLISLFKLLQKKYFKKFVSKKRRSKTATKHGIPSKNNIHPAAADAVAPSPAAVAPPAQSNLRPPSATAPAALKAGEVAGEEEEEESNEENDKDSTKKMNKKKKKKVCYKLLFAAVNFFVHIFLSKKKKKEKTSKKKKASKKHDKIEKEKDVKKKNEIIHPYSLTSSTKNEKLKDTNEKGLTIIINDELMTKENVEEQIKV</sequence>
<feature type="compositionally biased region" description="Basic residues" evidence="1">
    <location>
        <begin position="129"/>
        <end position="142"/>
    </location>
</feature>
<dbReference type="WBParaSite" id="PDA_v2.g925.t1">
    <property type="protein sequence ID" value="PDA_v2.g925.t1"/>
    <property type="gene ID" value="PDA_v2.g925"/>
</dbReference>
<evidence type="ECO:0000256" key="2">
    <source>
        <dbReference type="SAM" id="Phobius"/>
    </source>
</evidence>
<proteinExistence type="predicted"/>
<feature type="compositionally biased region" description="Basic and acidic residues" evidence="1">
    <location>
        <begin position="143"/>
        <end position="152"/>
    </location>
</feature>
<feature type="compositionally biased region" description="Low complexity" evidence="1">
    <location>
        <begin position="40"/>
        <end position="57"/>
    </location>
</feature>
<protein>
    <submittedName>
        <fullName evidence="4">Uncharacterized protein</fullName>
    </submittedName>
</protein>